<accession>A0ACC2T028</accession>
<proteinExistence type="predicted"/>
<sequence>MLCLTLVAKSSIVAAKKTKEDAILSLEKSNLCLMRNCLDKADALQDVYQQRVDLVKQVRNIADKTRQVEKSLATVNSQVPQDKSEETKALQQEAKLLEAQLKTLFKEVDEEEELTSGLNSSIGKCILDNEKLEKSLGEANLQLQAYQQAYEQGNPDLAELDLWLETGIELTQKLNQVYQVEAHGFNHLEVVFDISPMYPCLIIKHTDFSEGFDISFLKLTRTYIDPTRSKESKLYDTAEDVQWKSSYEDFEEILDIDLQALLDKVLLDVPLNNDHLIPELVGATYQELDSWLTANLDQL</sequence>
<keyword evidence="2" id="KW-1185">Reference proteome</keyword>
<name>A0ACC2T028_9FUNG</name>
<dbReference type="Proteomes" id="UP001165960">
    <property type="component" value="Unassembled WGS sequence"/>
</dbReference>
<reference evidence="1" key="1">
    <citation type="submission" date="2022-04" db="EMBL/GenBank/DDBJ databases">
        <title>Genome of the entomopathogenic fungus Entomophthora muscae.</title>
        <authorList>
            <person name="Elya C."/>
            <person name="Lovett B.R."/>
            <person name="Lee E."/>
            <person name="Macias A.M."/>
            <person name="Hajek A.E."/>
            <person name="De Bivort B.L."/>
            <person name="Kasson M.T."/>
            <person name="De Fine Licht H.H."/>
            <person name="Stajich J.E."/>
        </authorList>
    </citation>
    <scope>NUCLEOTIDE SEQUENCE</scope>
    <source>
        <strain evidence="1">Berkeley</strain>
    </source>
</reference>
<organism evidence="1 2">
    <name type="scientific">Entomophthora muscae</name>
    <dbReference type="NCBI Taxonomy" id="34485"/>
    <lineage>
        <taxon>Eukaryota</taxon>
        <taxon>Fungi</taxon>
        <taxon>Fungi incertae sedis</taxon>
        <taxon>Zoopagomycota</taxon>
        <taxon>Entomophthoromycotina</taxon>
        <taxon>Entomophthoromycetes</taxon>
        <taxon>Entomophthorales</taxon>
        <taxon>Entomophthoraceae</taxon>
        <taxon>Entomophthora</taxon>
    </lineage>
</organism>
<comment type="caution">
    <text evidence="1">The sequence shown here is derived from an EMBL/GenBank/DDBJ whole genome shotgun (WGS) entry which is preliminary data.</text>
</comment>
<evidence type="ECO:0000313" key="1">
    <source>
        <dbReference type="EMBL" id="KAJ9067856.1"/>
    </source>
</evidence>
<protein>
    <submittedName>
        <fullName evidence="1">Uncharacterized protein</fullName>
    </submittedName>
</protein>
<dbReference type="EMBL" id="QTSX02003848">
    <property type="protein sequence ID" value="KAJ9067856.1"/>
    <property type="molecule type" value="Genomic_DNA"/>
</dbReference>
<evidence type="ECO:0000313" key="2">
    <source>
        <dbReference type="Proteomes" id="UP001165960"/>
    </source>
</evidence>
<gene>
    <name evidence="1" type="ORF">DSO57_1034897</name>
</gene>